<dbReference type="InterPro" id="IPR047658">
    <property type="entry name" value="IS4-like_transpos"/>
</dbReference>
<accession>A0AAV3XRL6</accession>
<dbReference type="RefSeq" id="WP_226593181.1">
    <property type="nucleotide sequence ID" value="NZ_BLAY01000267.1"/>
</dbReference>
<protein>
    <submittedName>
        <fullName evidence="2">Transposase IS4 family protein</fullName>
    </submittedName>
</protein>
<proteinExistence type="predicted"/>
<name>A0AAV3XRL6_9CYAN</name>
<evidence type="ECO:0000259" key="1">
    <source>
        <dbReference type="Pfam" id="PF01609"/>
    </source>
</evidence>
<dbReference type="SUPFAM" id="SSF53098">
    <property type="entry name" value="Ribonuclease H-like"/>
    <property type="match status" value="1"/>
</dbReference>
<dbReference type="EMBL" id="BLAY01000267">
    <property type="protein sequence ID" value="GET43905.1"/>
    <property type="molecule type" value="Genomic_DNA"/>
</dbReference>
<dbReference type="NCBIfam" id="NF033591">
    <property type="entry name" value="transpos_IS4_2"/>
    <property type="match status" value="1"/>
</dbReference>
<dbReference type="InterPro" id="IPR047768">
    <property type="entry name" value="Tn5p-like"/>
</dbReference>
<dbReference type="InterPro" id="IPR002559">
    <property type="entry name" value="Transposase_11"/>
</dbReference>
<dbReference type="InterPro" id="IPR012337">
    <property type="entry name" value="RNaseH-like_sf"/>
</dbReference>
<reference evidence="2" key="1">
    <citation type="submission" date="2019-10" db="EMBL/GenBank/DDBJ databases">
        <title>Draft genome sequece of Microseira wollei NIES-4236.</title>
        <authorList>
            <person name="Yamaguchi H."/>
            <person name="Suzuki S."/>
            <person name="Kawachi M."/>
        </authorList>
    </citation>
    <scope>NUCLEOTIDE SEQUENCE</scope>
    <source>
        <strain evidence="2">NIES-4236</strain>
    </source>
</reference>
<evidence type="ECO:0000313" key="3">
    <source>
        <dbReference type="Proteomes" id="UP001050975"/>
    </source>
</evidence>
<evidence type="ECO:0000313" key="2">
    <source>
        <dbReference type="EMBL" id="GET43905.1"/>
    </source>
</evidence>
<dbReference type="GO" id="GO:0004803">
    <property type="term" value="F:transposase activity"/>
    <property type="evidence" value="ECO:0007669"/>
    <property type="project" value="InterPro"/>
</dbReference>
<dbReference type="PANTHER" id="PTHR37319:SF1">
    <property type="entry name" value="TRANSPOSASE TN5 DIMERISATION DOMAIN-CONTAINING PROTEIN"/>
    <property type="match status" value="1"/>
</dbReference>
<organism evidence="2 3">
    <name type="scientific">Microseira wollei NIES-4236</name>
    <dbReference type="NCBI Taxonomy" id="2530354"/>
    <lineage>
        <taxon>Bacteria</taxon>
        <taxon>Bacillati</taxon>
        <taxon>Cyanobacteriota</taxon>
        <taxon>Cyanophyceae</taxon>
        <taxon>Oscillatoriophycideae</taxon>
        <taxon>Aerosakkonematales</taxon>
        <taxon>Aerosakkonemataceae</taxon>
        <taxon>Microseira</taxon>
    </lineage>
</organism>
<keyword evidence="3" id="KW-1185">Reference proteome</keyword>
<dbReference type="GO" id="GO:0006313">
    <property type="term" value="P:DNA transposition"/>
    <property type="evidence" value="ECO:0007669"/>
    <property type="project" value="InterPro"/>
</dbReference>
<dbReference type="Proteomes" id="UP001050975">
    <property type="component" value="Unassembled WGS sequence"/>
</dbReference>
<dbReference type="Gene3D" id="3.90.350.10">
    <property type="entry name" value="Transposase Inhibitor Protein From Tn5, Chain A, domain 1"/>
    <property type="match status" value="1"/>
</dbReference>
<gene>
    <name evidence="2" type="ORF">MiSe_87310</name>
</gene>
<dbReference type="Pfam" id="PF01609">
    <property type="entry name" value="DDE_Tnp_1"/>
    <property type="match status" value="1"/>
</dbReference>
<sequence length="233" mass="27880">MILVIIGDREFHSVELAQWLQRQHLSFVFRQKQDTTFRQKRQKFQSLKSLQIKPGIKRFYRDIIWTQNQGNVRFNLTVYWKRRYKGKQEDEPLYLLTNLDDCQSTLSAYSKRFGIEAMFKDCKTGGYNLEDSKASPDRLVRLILLIALAMTAAWLQGKRTVFQGKQAYICRLQEGHINRKRHSNFWIGLYGHNWIVAFHECQEWVEELIACIRNKRRFYQQGLRAIKLIQQPF</sequence>
<dbReference type="PANTHER" id="PTHR37319">
    <property type="entry name" value="TRANSPOSASE"/>
    <property type="match status" value="1"/>
</dbReference>
<dbReference type="AlphaFoldDB" id="A0AAV3XRL6"/>
<comment type="caution">
    <text evidence="2">The sequence shown here is derived from an EMBL/GenBank/DDBJ whole genome shotgun (WGS) entry which is preliminary data.</text>
</comment>
<feature type="domain" description="Transposase IS4-like" evidence="1">
    <location>
        <begin position="4"/>
        <end position="150"/>
    </location>
</feature>
<dbReference type="GO" id="GO:0003677">
    <property type="term" value="F:DNA binding"/>
    <property type="evidence" value="ECO:0007669"/>
    <property type="project" value="InterPro"/>
</dbReference>